<dbReference type="PANTHER" id="PTHR42776:SF27">
    <property type="entry name" value="DIPEPTIDYL PEPTIDASE FAMILY MEMBER 6"/>
    <property type="match status" value="1"/>
</dbReference>
<feature type="domain" description="Peptidase S9 prolyl oligopeptidase catalytic" evidence="3">
    <location>
        <begin position="387"/>
        <end position="596"/>
    </location>
</feature>
<dbReference type="GO" id="GO:0006508">
    <property type="term" value="P:proteolysis"/>
    <property type="evidence" value="ECO:0007669"/>
    <property type="project" value="InterPro"/>
</dbReference>
<dbReference type="Pfam" id="PF07676">
    <property type="entry name" value="PD40"/>
    <property type="match status" value="1"/>
</dbReference>
<reference evidence="4 5" key="1">
    <citation type="submission" date="2017-08" db="EMBL/GenBank/DDBJ databases">
        <title>Complete Genome Sequence of Bacillus kochii Oregon-R-modENCODE STRAIN BDGP4, isolated from Drosophila melanogaster gut.</title>
        <authorList>
            <person name="Wan K.H."/>
            <person name="Yu C."/>
            <person name="Park S."/>
            <person name="Hammonds A.S."/>
            <person name="Booth B.W."/>
            <person name="Celniker S.E."/>
        </authorList>
    </citation>
    <scope>NUCLEOTIDE SEQUENCE [LARGE SCALE GENOMIC DNA]</scope>
    <source>
        <strain evidence="4 5">BDGP4</strain>
    </source>
</reference>
<sequence>MIQFPKPEMDQFLKTLSINDFVVNSDESQVVFSTNLNGYYNLWAMNLPQQFPVQLTFKNQVCMGLLYDKNSKFILAGFDHDGDECAQYYAVHPSGGKLKQLINNEKTRNFNPLLSKDSQYLYYSSGKDNPTYLNVYRYHIETEKEELFLEGKEGMTFLDSWSPNEESYISSTVYANTHSLSYVHTESEKLCLTEKEEEAHTVTGSLFTTEDTIYLITNFKENFTYLAEFNIMTKQFRKVIGLDHESFSSIHYDKRNHIIYLTSEKGVEDFLYAYSLDHNTLQKIEIPCDIIEKLVVHDSGNLYLLGRSAIKPHNIYQFKKGEKWKQLTEYHVPGVEESELVEPTTIYYPSFDGLEIEALWFEANKEVNNGEVIFWPHGGPQAAERKSFRSYFQFLINHGYSIFAPNFRGSTGYGLSFMKMVEGDWGDGPRLDNIAGIEWLIEKGYTKKGDILLMGGSYGGYMALLLHGRHPDYFKVVVDIFGPSNLFSFIESVPEDWKPIMDQWVGNPIKDKEKLTEYSPITYLEAMTKPMLVIQGANDPRVVKEESDQIVQALREKGREVKYILLQDEGHGFSKKENEQLVFEEVLSFFDQHTKKTADTNS</sequence>
<evidence type="ECO:0000259" key="3">
    <source>
        <dbReference type="Pfam" id="PF00326"/>
    </source>
</evidence>
<dbReference type="Gene3D" id="3.40.50.1820">
    <property type="entry name" value="alpha/beta hydrolase"/>
    <property type="match status" value="1"/>
</dbReference>
<dbReference type="PANTHER" id="PTHR42776">
    <property type="entry name" value="SERINE PEPTIDASE S9 FAMILY MEMBER"/>
    <property type="match status" value="1"/>
</dbReference>
<dbReference type="Pfam" id="PF00326">
    <property type="entry name" value="Peptidase_S9"/>
    <property type="match status" value="1"/>
</dbReference>
<dbReference type="InterPro" id="IPR011042">
    <property type="entry name" value="6-blade_b-propeller_TolB-like"/>
</dbReference>
<dbReference type="SUPFAM" id="SSF53474">
    <property type="entry name" value="alpha/beta-Hydrolases"/>
    <property type="match status" value="1"/>
</dbReference>
<dbReference type="AlphaFoldDB" id="A0A248TMG9"/>
<dbReference type="Proteomes" id="UP000215137">
    <property type="component" value="Chromosome"/>
</dbReference>
<dbReference type="InterPro" id="IPR001375">
    <property type="entry name" value="Peptidase_S9_cat"/>
</dbReference>
<dbReference type="InterPro" id="IPR029058">
    <property type="entry name" value="AB_hydrolase_fold"/>
</dbReference>
<organism evidence="4 5">
    <name type="scientific">Cytobacillus kochii</name>
    <dbReference type="NCBI Taxonomy" id="859143"/>
    <lineage>
        <taxon>Bacteria</taxon>
        <taxon>Bacillati</taxon>
        <taxon>Bacillota</taxon>
        <taxon>Bacilli</taxon>
        <taxon>Bacillales</taxon>
        <taxon>Bacillaceae</taxon>
        <taxon>Cytobacillus</taxon>
    </lineage>
</organism>
<keyword evidence="1" id="KW-0378">Hydrolase</keyword>
<evidence type="ECO:0000313" key="4">
    <source>
        <dbReference type="EMBL" id="ASV69407.1"/>
    </source>
</evidence>
<accession>A0A248TMG9</accession>
<dbReference type="Gene3D" id="2.120.10.30">
    <property type="entry name" value="TolB, C-terminal domain"/>
    <property type="match status" value="1"/>
</dbReference>
<dbReference type="SUPFAM" id="SSF69304">
    <property type="entry name" value="Tricorn protease N-terminal domain"/>
    <property type="match status" value="1"/>
</dbReference>
<dbReference type="GO" id="GO:0004252">
    <property type="term" value="F:serine-type endopeptidase activity"/>
    <property type="evidence" value="ECO:0007669"/>
    <property type="project" value="TreeGrafter"/>
</dbReference>
<evidence type="ECO:0000256" key="1">
    <source>
        <dbReference type="ARBA" id="ARBA00022801"/>
    </source>
</evidence>
<proteinExistence type="predicted"/>
<dbReference type="InterPro" id="IPR011659">
    <property type="entry name" value="WD40"/>
</dbReference>
<dbReference type="KEGG" id="bko:CKF48_20070"/>
<dbReference type="RefSeq" id="WP_095372970.1">
    <property type="nucleotide sequence ID" value="NZ_CP022983.1"/>
</dbReference>
<keyword evidence="5" id="KW-1185">Reference proteome</keyword>
<protein>
    <submittedName>
        <fullName evidence="4">S9 family peptidase</fullName>
    </submittedName>
</protein>
<dbReference type="OrthoDB" id="108903at2"/>
<keyword evidence="2" id="KW-0645">Protease</keyword>
<evidence type="ECO:0000313" key="5">
    <source>
        <dbReference type="Proteomes" id="UP000215137"/>
    </source>
</evidence>
<dbReference type="EMBL" id="CP022983">
    <property type="protein sequence ID" value="ASV69407.1"/>
    <property type="molecule type" value="Genomic_DNA"/>
</dbReference>
<evidence type="ECO:0000256" key="2">
    <source>
        <dbReference type="ARBA" id="ARBA00022825"/>
    </source>
</evidence>
<gene>
    <name evidence="4" type="ORF">CKF48_20070</name>
</gene>
<name>A0A248TMG9_9BACI</name>
<keyword evidence="2" id="KW-0720">Serine protease</keyword>